<accession>A0ABQ0AQN4</accession>
<dbReference type="Gene3D" id="3.40.190.290">
    <property type="match status" value="1"/>
</dbReference>
<comment type="caution">
    <text evidence="1">The sequence shown here is derived from an EMBL/GenBank/DDBJ whole genome shotgun (WGS) entry which is preliminary data.</text>
</comment>
<name>A0ABQ0AQN4_9RHOB</name>
<keyword evidence="2" id="KW-1185">Reference proteome</keyword>
<organism evidence="1 2">
    <name type="scientific">Pseudophaeobacter arcticus</name>
    <dbReference type="NCBI Taxonomy" id="385492"/>
    <lineage>
        <taxon>Bacteria</taxon>
        <taxon>Pseudomonadati</taxon>
        <taxon>Pseudomonadota</taxon>
        <taxon>Alphaproteobacteria</taxon>
        <taxon>Rhodobacterales</taxon>
        <taxon>Paracoccaceae</taxon>
        <taxon>Pseudophaeobacter</taxon>
    </lineage>
</organism>
<evidence type="ECO:0008006" key="3">
    <source>
        <dbReference type="Google" id="ProtNLM"/>
    </source>
</evidence>
<gene>
    <name evidence="1" type="ORF">NBRC116598_36320</name>
</gene>
<protein>
    <recommendedName>
        <fullName evidence="3">LysR substrate binding domain-containing protein</fullName>
    </recommendedName>
</protein>
<dbReference type="EMBL" id="BAABWU010000019">
    <property type="protein sequence ID" value="GAA6198187.1"/>
    <property type="molecule type" value="Genomic_DNA"/>
</dbReference>
<proteinExistence type="predicted"/>
<sequence length="65" mass="6877">MVRSELETGTLVPVLPGFPLEPPATPISAVYPSGRNLASKVRVFVDFLAAKIEPASTDVIDPDAL</sequence>
<reference evidence="1 2" key="1">
    <citation type="submission" date="2024-04" db="EMBL/GenBank/DDBJ databases">
        <title>Draft genome sequence of Pseudophaeobacter arcticus NBRC 116598.</title>
        <authorList>
            <person name="Miyakawa T."/>
            <person name="Kusuya Y."/>
            <person name="Miura T."/>
        </authorList>
    </citation>
    <scope>NUCLEOTIDE SEQUENCE [LARGE SCALE GENOMIC DNA]</scope>
    <source>
        <strain evidence="1 2">SU-CL00105</strain>
    </source>
</reference>
<dbReference type="Proteomes" id="UP001441944">
    <property type="component" value="Unassembled WGS sequence"/>
</dbReference>
<evidence type="ECO:0000313" key="2">
    <source>
        <dbReference type="Proteomes" id="UP001441944"/>
    </source>
</evidence>
<evidence type="ECO:0000313" key="1">
    <source>
        <dbReference type="EMBL" id="GAA6198187.1"/>
    </source>
</evidence>
<dbReference type="SUPFAM" id="SSF53850">
    <property type="entry name" value="Periplasmic binding protein-like II"/>
    <property type="match status" value="1"/>
</dbReference>